<proteinExistence type="predicted"/>
<feature type="region of interest" description="Disordered" evidence="1">
    <location>
        <begin position="128"/>
        <end position="155"/>
    </location>
</feature>
<reference evidence="2" key="1">
    <citation type="submission" date="2018-01" db="EMBL/GenBank/DDBJ databases">
        <title>An insight into the sialome of Amazonian anophelines.</title>
        <authorList>
            <person name="Ribeiro J.M."/>
            <person name="Scarpassa V."/>
            <person name="Calvo E."/>
        </authorList>
    </citation>
    <scope>NUCLEOTIDE SEQUENCE</scope>
    <source>
        <tissue evidence="2">Salivary glands</tissue>
    </source>
</reference>
<name>A0A2M4B1L9_9DIPT</name>
<feature type="compositionally biased region" description="Low complexity" evidence="1">
    <location>
        <begin position="128"/>
        <end position="138"/>
    </location>
</feature>
<dbReference type="EMBL" id="GGFK01013608">
    <property type="protein sequence ID" value="MBW46929.1"/>
    <property type="molecule type" value="Transcribed_RNA"/>
</dbReference>
<dbReference type="AlphaFoldDB" id="A0A2M4B1L9"/>
<evidence type="ECO:0000313" key="2">
    <source>
        <dbReference type="EMBL" id="MBW46929.1"/>
    </source>
</evidence>
<feature type="compositionally biased region" description="Basic and acidic residues" evidence="1">
    <location>
        <begin position="142"/>
        <end position="155"/>
    </location>
</feature>
<protein>
    <submittedName>
        <fullName evidence="2">Putative cuticular protein 25</fullName>
    </submittedName>
</protein>
<sequence length="155" mass="15586">MTPTVAVALVAIRDSCSARATDAADGAPAVRAVPAGAYPVRAAATTPAVARGSRKMVGAVNGASCASYVPVPVHVPVRAVHAPARLLAHVPSPVAPAHELPSRAAPSHAAAARVPPFHAVPFPAAPVHAAPAAHAPSRARSRLREPPERALLHAS</sequence>
<evidence type="ECO:0000256" key="1">
    <source>
        <dbReference type="SAM" id="MobiDB-lite"/>
    </source>
</evidence>
<accession>A0A2M4B1L9</accession>
<organism evidence="2">
    <name type="scientific">Anopheles triannulatus</name>
    <dbReference type="NCBI Taxonomy" id="58253"/>
    <lineage>
        <taxon>Eukaryota</taxon>
        <taxon>Metazoa</taxon>
        <taxon>Ecdysozoa</taxon>
        <taxon>Arthropoda</taxon>
        <taxon>Hexapoda</taxon>
        <taxon>Insecta</taxon>
        <taxon>Pterygota</taxon>
        <taxon>Neoptera</taxon>
        <taxon>Endopterygota</taxon>
        <taxon>Diptera</taxon>
        <taxon>Nematocera</taxon>
        <taxon>Culicoidea</taxon>
        <taxon>Culicidae</taxon>
        <taxon>Anophelinae</taxon>
        <taxon>Anopheles</taxon>
    </lineage>
</organism>